<evidence type="ECO:0000256" key="3">
    <source>
        <dbReference type="ARBA" id="ARBA00022801"/>
    </source>
</evidence>
<dbReference type="InterPro" id="IPR002716">
    <property type="entry name" value="PIN_dom"/>
</dbReference>
<evidence type="ECO:0000256" key="2">
    <source>
        <dbReference type="ARBA" id="ARBA00022723"/>
    </source>
</evidence>
<feature type="domain" description="PIN" evidence="5">
    <location>
        <begin position="9"/>
        <end position="117"/>
    </location>
</feature>
<comment type="caution">
    <text evidence="6">The sequence shown here is derived from an EMBL/GenBank/DDBJ whole genome shotgun (WGS) entry which is preliminary data.</text>
</comment>
<evidence type="ECO:0000313" key="7">
    <source>
        <dbReference type="Proteomes" id="UP000549971"/>
    </source>
</evidence>
<keyword evidence="7" id="KW-1185">Reference proteome</keyword>
<dbReference type="SUPFAM" id="SSF88723">
    <property type="entry name" value="PIN domain-like"/>
    <property type="match status" value="1"/>
</dbReference>
<dbReference type="GO" id="GO:0046872">
    <property type="term" value="F:metal ion binding"/>
    <property type="evidence" value="ECO:0007669"/>
    <property type="project" value="UniProtKB-KW"/>
</dbReference>
<evidence type="ECO:0000256" key="4">
    <source>
        <dbReference type="ARBA" id="ARBA00022842"/>
    </source>
</evidence>
<name>A0A7W9J1R3_9ACTN</name>
<sequence>MMLSPARLLLDTHVVLWWLSDSDELSLGVKDLIDSELEVYVSVASLWEISIKTAAGKLRMPEHWLDVIGQSGLLELPIRAHHAAEAGQLPPLHRDPFDRLLIAQAQHEGLTLVTRDKFIHAYEVEHLAA</sequence>
<dbReference type="AlphaFoldDB" id="A0A7W9J1R3"/>
<evidence type="ECO:0000313" key="6">
    <source>
        <dbReference type="EMBL" id="MBB5833709.1"/>
    </source>
</evidence>
<keyword evidence="1" id="KW-0540">Nuclease</keyword>
<evidence type="ECO:0000256" key="1">
    <source>
        <dbReference type="ARBA" id="ARBA00022722"/>
    </source>
</evidence>
<dbReference type="RefSeq" id="WP_202892843.1">
    <property type="nucleotide sequence ID" value="NZ_JACHMY010000001.1"/>
</dbReference>
<dbReference type="PANTHER" id="PTHR36173:SF2">
    <property type="entry name" value="RIBONUCLEASE VAPC16"/>
    <property type="match status" value="1"/>
</dbReference>
<reference evidence="6 7" key="1">
    <citation type="submission" date="2020-08" db="EMBL/GenBank/DDBJ databases">
        <title>Sequencing the genomes of 1000 actinobacteria strains.</title>
        <authorList>
            <person name="Klenk H.-P."/>
        </authorList>
    </citation>
    <scope>NUCLEOTIDE SEQUENCE [LARGE SCALE GENOMIC DNA]</scope>
    <source>
        <strain evidence="6 7">DSM 28967</strain>
    </source>
</reference>
<dbReference type="PANTHER" id="PTHR36173">
    <property type="entry name" value="RIBONUCLEASE VAPC16-RELATED"/>
    <property type="match status" value="1"/>
</dbReference>
<proteinExistence type="predicted"/>
<keyword evidence="2" id="KW-0479">Metal-binding</keyword>
<dbReference type="Gene3D" id="3.40.50.1010">
    <property type="entry name" value="5'-nuclease"/>
    <property type="match status" value="1"/>
</dbReference>
<dbReference type="GO" id="GO:0004518">
    <property type="term" value="F:nuclease activity"/>
    <property type="evidence" value="ECO:0007669"/>
    <property type="project" value="UniProtKB-KW"/>
</dbReference>
<evidence type="ECO:0000259" key="5">
    <source>
        <dbReference type="Pfam" id="PF01850"/>
    </source>
</evidence>
<dbReference type="Pfam" id="PF01850">
    <property type="entry name" value="PIN"/>
    <property type="match status" value="1"/>
</dbReference>
<dbReference type="InterPro" id="IPR052919">
    <property type="entry name" value="TA_system_RNase"/>
</dbReference>
<accession>A0A7W9J1R3</accession>
<gene>
    <name evidence="6" type="ORF">HDA39_000443</name>
</gene>
<dbReference type="InterPro" id="IPR041705">
    <property type="entry name" value="PIN_Sll0205"/>
</dbReference>
<dbReference type="GO" id="GO:0016787">
    <property type="term" value="F:hydrolase activity"/>
    <property type="evidence" value="ECO:0007669"/>
    <property type="project" value="UniProtKB-KW"/>
</dbReference>
<keyword evidence="3" id="KW-0378">Hydrolase</keyword>
<protein>
    <submittedName>
        <fullName evidence="6">PIN domain nuclease of toxin-antitoxin system</fullName>
    </submittedName>
</protein>
<keyword evidence="4" id="KW-0460">Magnesium</keyword>
<dbReference type="EMBL" id="JACHMY010000001">
    <property type="protein sequence ID" value="MBB5833709.1"/>
    <property type="molecule type" value="Genomic_DNA"/>
</dbReference>
<dbReference type="InterPro" id="IPR029060">
    <property type="entry name" value="PIN-like_dom_sf"/>
</dbReference>
<dbReference type="CDD" id="cd09872">
    <property type="entry name" value="PIN_Sll0205-like"/>
    <property type="match status" value="1"/>
</dbReference>
<organism evidence="6 7">
    <name type="scientific">Kribbella italica</name>
    <dbReference type="NCBI Taxonomy" id="1540520"/>
    <lineage>
        <taxon>Bacteria</taxon>
        <taxon>Bacillati</taxon>
        <taxon>Actinomycetota</taxon>
        <taxon>Actinomycetes</taxon>
        <taxon>Propionibacteriales</taxon>
        <taxon>Kribbellaceae</taxon>
        <taxon>Kribbella</taxon>
    </lineage>
</organism>
<dbReference type="Proteomes" id="UP000549971">
    <property type="component" value="Unassembled WGS sequence"/>
</dbReference>